<keyword evidence="3" id="KW-1185">Reference proteome</keyword>
<sequence>MGIVRKPATYSSSDPGRADAGPLRRTRASVPGDEGPAPKLFRHDESHPPSPQTGQPETPVQSLTVLALPSAEILPGRPVGNPLEQYRLKSPASLPQADARGLRVFKGRQYVDIASGEIVQVRQTATTGEYRATLVSEREASGPPLYFDPQGGIWKLQPARSSTDESHVVDIDIDQLIREVRNDALDTKRLHVGSDDPFERSTALDTTLFARGLKQFTPEQAAVIRSELRVVEGIFHDANRAIALNLPKAEAIYASFFGSNHRDVAQPFADAVARGLALSREYQGVWGEAKIVGVDSSDSVAAWMYKRDFHGRLFINRKFMQPGFLCLSLGHEMLHTNRVDRFRAIGPNAADFFYLKGHLSGLLGSASHAVQDGPERAVSDIIMRGGLTVAYLKAFGDDHDSFLFRISDYLGLGDDLDLRAAVELFNANSPMRAQMAVSNADSLIYAAKNMQLLYRSAVEHAPLDRSGTD</sequence>
<name>A0A9E6TGH8_9PSED</name>
<evidence type="ECO:0000256" key="1">
    <source>
        <dbReference type="SAM" id="MobiDB-lite"/>
    </source>
</evidence>
<dbReference type="AlphaFoldDB" id="A0A9E6TGH8"/>
<evidence type="ECO:0000313" key="3">
    <source>
        <dbReference type="Proteomes" id="UP000631521"/>
    </source>
</evidence>
<dbReference type="EMBL" id="CP077091">
    <property type="protein sequence ID" value="QXI17555.1"/>
    <property type="molecule type" value="Genomic_DNA"/>
</dbReference>
<dbReference type="KEGG" id="phv:HU739_000750"/>
<reference evidence="2 3" key="2">
    <citation type="journal article" date="2021" name="Microorganisms">
        <title>The Ever-Expanding Pseudomonas Genus: Description of 43 New Species and Partition of the Pseudomonas putida Group.</title>
        <authorList>
            <person name="Girard L."/>
            <person name="Lood C."/>
            <person name="Hofte M."/>
            <person name="Vandamme P."/>
            <person name="Rokni-Zadeh H."/>
            <person name="van Noort V."/>
            <person name="Lavigne R."/>
            <person name="De Mot R."/>
        </authorList>
    </citation>
    <scope>NUCLEOTIDE SEQUENCE [LARGE SCALE GENOMIC DNA]</scope>
    <source>
        <strain evidence="2 3">SWRI65</strain>
    </source>
</reference>
<evidence type="ECO:0000313" key="2">
    <source>
        <dbReference type="EMBL" id="QXI17555.1"/>
    </source>
</evidence>
<accession>A0A9E6TGH8</accession>
<proteinExistence type="predicted"/>
<gene>
    <name evidence="2" type="ORF">HU739_000750</name>
</gene>
<protein>
    <submittedName>
        <fullName evidence="2">Uncharacterized protein</fullName>
    </submittedName>
</protein>
<feature type="region of interest" description="Disordered" evidence="1">
    <location>
        <begin position="1"/>
        <end position="60"/>
    </location>
</feature>
<dbReference type="Proteomes" id="UP000631521">
    <property type="component" value="Chromosome"/>
</dbReference>
<reference evidence="2 3" key="1">
    <citation type="journal article" date="2020" name="Microorganisms">
        <title>Reliable Identification of Environmental Pseudomonas Isolates Using the rpoD Gene.</title>
        <authorList>
            <consortium name="The Broad Institute Genome Sequencing Platform"/>
            <person name="Girard L."/>
            <person name="Lood C."/>
            <person name="Rokni-Zadeh H."/>
            <person name="van Noort V."/>
            <person name="Lavigne R."/>
            <person name="De Mot R."/>
        </authorList>
    </citation>
    <scope>NUCLEOTIDE SEQUENCE [LARGE SCALE GENOMIC DNA]</scope>
    <source>
        <strain evidence="2 3">SWRI65</strain>
    </source>
</reference>
<organism evidence="2 3">
    <name type="scientific">Pseudomonas hamedanensis</name>
    <dbReference type="NCBI Taxonomy" id="2745504"/>
    <lineage>
        <taxon>Bacteria</taxon>
        <taxon>Pseudomonadati</taxon>
        <taxon>Pseudomonadota</taxon>
        <taxon>Gammaproteobacteria</taxon>
        <taxon>Pseudomonadales</taxon>
        <taxon>Pseudomonadaceae</taxon>
        <taxon>Pseudomonas</taxon>
    </lineage>
</organism>